<dbReference type="InterPro" id="IPR045761">
    <property type="entry name" value="ODP_dom"/>
</dbReference>
<dbReference type="InterPro" id="IPR002563">
    <property type="entry name" value="Flavin_Rdtase-like_dom"/>
</dbReference>
<evidence type="ECO:0000256" key="1">
    <source>
        <dbReference type="ARBA" id="ARBA00001962"/>
    </source>
</evidence>
<keyword evidence="9" id="KW-1185">Reference proteome</keyword>
<dbReference type="Proteomes" id="UP001476950">
    <property type="component" value="Unassembled WGS sequence"/>
</dbReference>
<sequence>MSSPNPFFKAIASFFKPSAPSLDVSPDTLEESDGQEVIAEVETEVDETADDVPAVETRPRDVQVASIGDGTTVLRSRTWDRLKFEVEYGRQKGTTANAYLIQADKIVLLDPPGESFTDIFLAALQQQLDLSQLDYIIVGHVNPNRIATLKKLLALAPQATIICSKPAAIFLRAAWANDNTQIKPIRGDEVLDLGQGHALQFVFVPTPRWHDALCTYDPATRILFTDKFFGAHVCDEPVLDENWKQLDDDRHYYFDCLHAAQTRQVEAALDKFATFTKTKLYAPGHGPMVRYSLSRLTYDYREWSQQQKTKDLTVLVLYASAYGNTATIGQAIAKGIAQTGVQVECVNCEFADPAEITSLVERCDGFIIGSPTLGGHAPTQIQTALGIILSTAPRTLLAGVFGSYGWSGEAVDQIAEKLKDSGYRLGFETLRIKFKPTEETLQQCEAIGTDFAQSLRKEKRIRAPYQNAADGQTDRTGQAVGRVTGSLCVLTATQDDTKLGLLTSWVSQASFNPPGLTIAIAKDQTAELLAHIGEPFVLNILKQGKNLRRHFLKPPSPGEDPFVAIQTDTATNGCPILTDALAYLECTVQNRMECGDHWLLYAVVNQGKVLDASGVTAVNHRKSALQH</sequence>
<dbReference type="InterPro" id="IPR001279">
    <property type="entry name" value="Metallo-B-lactamas"/>
</dbReference>
<evidence type="ECO:0000313" key="8">
    <source>
        <dbReference type="EMBL" id="MEP1061670.1"/>
    </source>
</evidence>
<comment type="similarity">
    <text evidence="2">In the C-terminal section; belongs to the flavodoxin reductase family.</text>
</comment>
<dbReference type="InterPro" id="IPR036866">
    <property type="entry name" value="RibonucZ/Hydroxyglut_hydro"/>
</dbReference>
<comment type="cofactor">
    <cofactor evidence="1">
        <name>Fe cation</name>
        <dbReference type="ChEBI" id="CHEBI:24875"/>
    </cofactor>
</comment>
<dbReference type="InterPro" id="IPR029039">
    <property type="entry name" value="Flavoprotein-like_sf"/>
</dbReference>
<evidence type="ECO:0000259" key="7">
    <source>
        <dbReference type="PROSITE" id="PS50902"/>
    </source>
</evidence>
<comment type="caution">
    <text evidence="8">The sequence shown here is derived from an EMBL/GenBank/DDBJ whole genome shotgun (WGS) entry which is preliminary data.</text>
</comment>
<proteinExistence type="inferred from homology"/>
<dbReference type="SUPFAM" id="SSF50475">
    <property type="entry name" value="FMN-binding split barrel"/>
    <property type="match status" value="1"/>
</dbReference>
<evidence type="ECO:0000256" key="3">
    <source>
        <dbReference type="ARBA" id="ARBA00007121"/>
    </source>
</evidence>
<dbReference type="PANTHER" id="PTHR32145">
    <property type="entry name" value="DIFLAVIN FLAVOPROTEIN A 2-RELATED"/>
    <property type="match status" value="1"/>
</dbReference>
<dbReference type="EMBL" id="JAMPLM010000040">
    <property type="protein sequence ID" value="MEP1061670.1"/>
    <property type="molecule type" value="Genomic_DNA"/>
</dbReference>
<dbReference type="RefSeq" id="WP_190454573.1">
    <property type="nucleotide sequence ID" value="NZ_JAMPLM010000040.1"/>
</dbReference>
<comment type="function">
    <text evidence="6">Mediates electron transfer from NADH to oxygen, reducing it to water. This modular protein has 3 redox cofactors, in other organisms the same activity requires 2 or 3 proteins.</text>
</comment>
<organism evidence="8 9">
    <name type="scientific">Stenomitos frigidus AS-A4</name>
    <dbReference type="NCBI Taxonomy" id="2933935"/>
    <lineage>
        <taxon>Bacteria</taxon>
        <taxon>Bacillati</taxon>
        <taxon>Cyanobacteriota</taxon>
        <taxon>Cyanophyceae</taxon>
        <taxon>Leptolyngbyales</taxon>
        <taxon>Leptolyngbyaceae</taxon>
        <taxon>Stenomitos</taxon>
    </lineage>
</organism>
<accession>A0ABV0KR23</accession>
<dbReference type="Gene3D" id="3.60.15.10">
    <property type="entry name" value="Ribonuclease Z/Hydroxyacylglutathione hydrolase-like"/>
    <property type="match status" value="1"/>
</dbReference>
<dbReference type="PROSITE" id="PS50902">
    <property type="entry name" value="FLAVODOXIN_LIKE"/>
    <property type="match status" value="1"/>
</dbReference>
<evidence type="ECO:0000256" key="2">
    <source>
        <dbReference type="ARBA" id="ARBA00006098"/>
    </source>
</evidence>
<dbReference type="PANTHER" id="PTHR32145:SF32">
    <property type="entry name" value="DIFLAVIN FLAVOPROTEIN A 4-RELATED"/>
    <property type="match status" value="1"/>
</dbReference>
<name>A0ABV0KR23_9CYAN</name>
<evidence type="ECO:0000256" key="5">
    <source>
        <dbReference type="ARBA" id="ARBA00022982"/>
    </source>
</evidence>
<dbReference type="SUPFAM" id="SSF52218">
    <property type="entry name" value="Flavoproteins"/>
    <property type="match status" value="1"/>
</dbReference>
<dbReference type="InterPro" id="IPR008254">
    <property type="entry name" value="Flavodoxin/NO_synth"/>
</dbReference>
<evidence type="ECO:0000313" key="9">
    <source>
        <dbReference type="Proteomes" id="UP001476950"/>
    </source>
</evidence>
<dbReference type="Pfam" id="PF19583">
    <property type="entry name" value="ODP"/>
    <property type="match status" value="1"/>
</dbReference>
<dbReference type="CDD" id="cd07709">
    <property type="entry name" value="flavodiiron_proteins_MBL-fold"/>
    <property type="match status" value="1"/>
</dbReference>
<reference evidence="8 9" key="1">
    <citation type="submission" date="2022-04" db="EMBL/GenBank/DDBJ databases">
        <title>Positive selection, recombination, and allopatry shape intraspecific diversity of widespread and dominant cyanobacteria.</title>
        <authorList>
            <person name="Wei J."/>
            <person name="Shu W."/>
            <person name="Hu C."/>
        </authorList>
    </citation>
    <scope>NUCLEOTIDE SEQUENCE [LARGE SCALE GENOMIC DNA]</scope>
    <source>
        <strain evidence="8 9">AS-A4</strain>
    </source>
</reference>
<dbReference type="SMART" id="SM00903">
    <property type="entry name" value="Flavin_Reduct"/>
    <property type="match status" value="1"/>
</dbReference>
<keyword evidence="4" id="KW-0813">Transport</keyword>
<feature type="domain" description="Flavodoxin-like" evidence="7">
    <location>
        <begin position="314"/>
        <end position="452"/>
    </location>
</feature>
<dbReference type="InterPro" id="IPR012349">
    <property type="entry name" value="Split_barrel_FMN-bd"/>
</dbReference>
<keyword evidence="5" id="KW-0249">Electron transport</keyword>
<dbReference type="Gene3D" id="3.40.50.360">
    <property type="match status" value="1"/>
</dbReference>
<evidence type="ECO:0000256" key="6">
    <source>
        <dbReference type="ARBA" id="ARBA00025633"/>
    </source>
</evidence>
<dbReference type="SUPFAM" id="SSF56281">
    <property type="entry name" value="Metallo-hydrolase/oxidoreductase"/>
    <property type="match status" value="1"/>
</dbReference>
<dbReference type="Pfam" id="PF00258">
    <property type="entry name" value="Flavodoxin_1"/>
    <property type="match status" value="1"/>
</dbReference>
<dbReference type="Gene3D" id="2.30.110.10">
    <property type="entry name" value="Electron Transport, Fmn-binding Protein, Chain A"/>
    <property type="match status" value="1"/>
</dbReference>
<gene>
    <name evidence="8" type="ORF">NDI38_25045</name>
</gene>
<dbReference type="SMART" id="SM00849">
    <property type="entry name" value="Lactamase_B"/>
    <property type="match status" value="1"/>
</dbReference>
<evidence type="ECO:0000256" key="4">
    <source>
        <dbReference type="ARBA" id="ARBA00022448"/>
    </source>
</evidence>
<dbReference type="Pfam" id="PF01613">
    <property type="entry name" value="Flavin_Reduct"/>
    <property type="match status" value="1"/>
</dbReference>
<protein>
    <submittedName>
        <fullName evidence="8">Diflavin flavoprotein</fullName>
    </submittedName>
</protein>
<dbReference type="InterPro" id="IPR051285">
    <property type="entry name" value="NADH_oxidoreductase_modular"/>
</dbReference>
<comment type="similarity">
    <text evidence="3">In the N-terminal section; belongs to the zinc metallo-hydrolase group 3 family.</text>
</comment>